<dbReference type="Pfam" id="PF01063">
    <property type="entry name" value="Aminotran_4"/>
    <property type="match status" value="1"/>
</dbReference>
<evidence type="ECO:0000256" key="8">
    <source>
        <dbReference type="RuleBase" id="RU004106"/>
    </source>
</evidence>
<comment type="catalytic activity">
    <reaction evidence="10">
        <text>L-leucine + 2-oxoglutarate = 4-methyl-2-oxopentanoate + L-glutamate</text>
        <dbReference type="Rhea" id="RHEA:18321"/>
        <dbReference type="ChEBI" id="CHEBI:16810"/>
        <dbReference type="ChEBI" id="CHEBI:17865"/>
        <dbReference type="ChEBI" id="CHEBI:29985"/>
        <dbReference type="ChEBI" id="CHEBI:57427"/>
        <dbReference type="EC" id="2.6.1.42"/>
    </reaction>
</comment>
<reference evidence="11" key="1">
    <citation type="submission" date="2025-08" db="UniProtKB">
        <authorList>
            <consortium name="Ensembl"/>
        </authorList>
    </citation>
    <scope>IDENTIFICATION</scope>
</reference>
<dbReference type="PROSITE" id="PS00770">
    <property type="entry name" value="AA_TRANSFER_CLASS_4"/>
    <property type="match status" value="1"/>
</dbReference>
<dbReference type="GO" id="GO:0009099">
    <property type="term" value="P:L-valine biosynthetic process"/>
    <property type="evidence" value="ECO:0007669"/>
    <property type="project" value="TreeGrafter"/>
</dbReference>
<sequence length="491" mass="54265">MGDWGDWGHWEWGTGGTGSTGNGVLRALGALGMRDWGDWERLGALGMGDWERLGGLGALAALGTQTGSTGKGHLHQEDAALPRRPHELRDLAGVERHRLLHQHGPTAAQEQQPRGQVMATLLRPRRGYKSTFLASELELQRSASPRAPPPPQELLFGKVFTDHMLTVEWSRSGGWGRPQIRPFQELRLHPAASALHYAVELFEGLKAFRGDDDKIRLFRPELNMERMQRSARRVCLPEFDGRELLECIRALVRLEGRWVPRDPRSSLYIRPTFIGTEPTLGVAPPGRALLFVLLCPVGPYFPGGFGPVRLLADPRHVRAWPGGAGHCKLGGNYGPCLELQEEARARGCQQVLWLHGPEQLLTEVGTMNLFVFWERPDGGLELVTPPLDGLILPGVTRQSLLELARQWGEFGVREAPLPMGSVLGALRAGRLREMFGAGTACVVCPVGEILYRDQLLAVPTMENGPEVATRFLRELSDIQYGRVPSPWATPV</sequence>
<dbReference type="OMA" id="ICTDHMV"/>
<evidence type="ECO:0000256" key="5">
    <source>
        <dbReference type="ARBA" id="ARBA00022679"/>
    </source>
</evidence>
<dbReference type="Proteomes" id="UP000007754">
    <property type="component" value="Unplaced"/>
</dbReference>
<organism evidence="11 12">
    <name type="scientific">Taeniopygia guttata</name>
    <name type="common">Zebra finch</name>
    <name type="synonym">Poephila guttata</name>
    <dbReference type="NCBI Taxonomy" id="59729"/>
    <lineage>
        <taxon>Eukaryota</taxon>
        <taxon>Metazoa</taxon>
        <taxon>Chordata</taxon>
        <taxon>Craniata</taxon>
        <taxon>Vertebrata</taxon>
        <taxon>Euteleostomi</taxon>
        <taxon>Archelosauria</taxon>
        <taxon>Archosauria</taxon>
        <taxon>Dinosauria</taxon>
        <taxon>Saurischia</taxon>
        <taxon>Theropoda</taxon>
        <taxon>Coelurosauria</taxon>
        <taxon>Aves</taxon>
        <taxon>Neognathae</taxon>
        <taxon>Neoaves</taxon>
        <taxon>Telluraves</taxon>
        <taxon>Australaves</taxon>
        <taxon>Passeriformes</taxon>
        <taxon>Passeroidea</taxon>
        <taxon>Estrildidae</taxon>
        <taxon>Estrildinae</taxon>
        <taxon>Taeniopygia</taxon>
    </lineage>
</organism>
<comment type="catalytic activity">
    <reaction evidence="10">
        <text>L-isoleucine + 2-oxoglutarate = (S)-3-methyl-2-oxopentanoate + L-glutamate</text>
        <dbReference type="Rhea" id="RHEA:24801"/>
        <dbReference type="ChEBI" id="CHEBI:16810"/>
        <dbReference type="ChEBI" id="CHEBI:29985"/>
        <dbReference type="ChEBI" id="CHEBI:35146"/>
        <dbReference type="ChEBI" id="CHEBI:58045"/>
        <dbReference type="EC" id="2.6.1.42"/>
    </reaction>
</comment>
<dbReference type="PANTHER" id="PTHR11825:SF44">
    <property type="entry name" value="BRANCHED-CHAIN-AMINO-ACID AMINOTRANSFERASE"/>
    <property type="match status" value="1"/>
</dbReference>
<evidence type="ECO:0000313" key="12">
    <source>
        <dbReference type="Proteomes" id="UP000007754"/>
    </source>
</evidence>
<keyword evidence="5 10" id="KW-0808">Transferase</keyword>
<dbReference type="GO" id="GO:0005739">
    <property type="term" value="C:mitochondrion"/>
    <property type="evidence" value="ECO:0007669"/>
    <property type="project" value="TreeGrafter"/>
</dbReference>
<evidence type="ECO:0000256" key="6">
    <source>
        <dbReference type="ARBA" id="ARBA00022898"/>
    </source>
</evidence>
<comment type="cofactor">
    <cofactor evidence="1 9">
        <name>pyridoxal 5'-phosphate</name>
        <dbReference type="ChEBI" id="CHEBI:597326"/>
    </cofactor>
</comment>
<comment type="similarity">
    <text evidence="2 8">Belongs to the class-IV pyridoxal-phosphate-dependent aminotransferase family.</text>
</comment>
<dbReference type="InterPro" id="IPR043131">
    <property type="entry name" value="BCAT-like_N"/>
</dbReference>
<dbReference type="NCBIfam" id="TIGR01123">
    <property type="entry name" value="ilvE_II"/>
    <property type="match status" value="1"/>
</dbReference>
<evidence type="ECO:0000256" key="4">
    <source>
        <dbReference type="ARBA" id="ARBA00022605"/>
    </source>
</evidence>
<dbReference type="SUPFAM" id="SSF56752">
    <property type="entry name" value="D-aminoacid aminotransferase-like PLP-dependent enzymes"/>
    <property type="match status" value="1"/>
</dbReference>
<dbReference type="InterPro" id="IPR001544">
    <property type="entry name" value="Aminotrans_IV"/>
</dbReference>
<dbReference type="NCBIfam" id="NF009897">
    <property type="entry name" value="PRK13357.1"/>
    <property type="match status" value="1"/>
</dbReference>
<dbReference type="Gene3D" id="3.20.10.10">
    <property type="entry name" value="D-amino Acid Aminotransferase, subunit A, domain 2"/>
    <property type="match status" value="1"/>
</dbReference>
<keyword evidence="3 10" id="KW-0032">Aminotransferase</keyword>
<proteinExistence type="inferred from homology"/>
<dbReference type="InterPro" id="IPR005786">
    <property type="entry name" value="B_amino_transII"/>
</dbReference>
<evidence type="ECO:0000256" key="3">
    <source>
        <dbReference type="ARBA" id="ARBA00022576"/>
    </source>
</evidence>
<dbReference type="InterPro" id="IPR033939">
    <property type="entry name" value="BCAT_family"/>
</dbReference>
<evidence type="ECO:0000256" key="2">
    <source>
        <dbReference type="ARBA" id="ARBA00009320"/>
    </source>
</evidence>
<evidence type="ECO:0000256" key="10">
    <source>
        <dbReference type="RuleBase" id="RU004517"/>
    </source>
</evidence>
<dbReference type="Ensembl" id="ENSTGUT00000039031.1">
    <property type="protein sequence ID" value="ENSTGUP00000036393.1"/>
    <property type="gene ID" value="ENSTGUG00000029399.1"/>
</dbReference>
<dbReference type="AlphaFoldDB" id="A0A674HN12"/>
<dbReference type="Gene3D" id="3.30.470.10">
    <property type="match status" value="1"/>
</dbReference>
<comment type="catalytic activity">
    <reaction evidence="10">
        <text>L-valine + 2-oxoglutarate = 3-methyl-2-oxobutanoate + L-glutamate</text>
        <dbReference type="Rhea" id="RHEA:24813"/>
        <dbReference type="ChEBI" id="CHEBI:11851"/>
        <dbReference type="ChEBI" id="CHEBI:16810"/>
        <dbReference type="ChEBI" id="CHEBI:29985"/>
        <dbReference type="ChEBI" id="CHEBI:57762"/>
        <dbReference type="EC" id="2.6.1.42"/>
    </reaction>
</comment>
<protein>
    <recommendedName>
        <fullName evidence="10">Branched-chain-amino-acid aminotransferase</fullName>
        <ecNumber evidence="10">2.6.1.42</ecNumber>
    </recommendedName>
</protein>
<dbReference type="EC" id="2.6.1.42" evidence="10"/>
<dbReference type="InterPro" id="IPR043132">
    <property type="entry name" value="BCAT-like_C"/>
</dbReference>
<dbReference type="GO" id="GO:0009098">
    <property type="term" value="P:L-leucine biosynthetic process"/>
    <property type="evidence" value="ECO:0007669"/>
    <property type="project" value="TreeGrafter"/>
</dbReference>
<dbReference type="GO" id="GO:0004084">
    <property type="term" value="F:branched-chain-amino-acid transaminase activity"/>
    <property type="evidence" value="ECO:0007669"/>
    <property type="project" value="UniProtKB-EC"/>
</dbReference>
<dbReference type="GeneTree" id="ENSGT00390000009532"/>
<dbReference type="InterPro" id="IPR036038">
    <property type="entry name" value="Aminotransferase-like"/>
</dbReference>
<keyword evidence="12" id="KW-1185">Reference proteome</keyword>
<dbReference type="InterPro" id="IPR018300">
    <property type="entry name" value="Aminotrans_IV_CS"/>
</dbReference>
<dbReference type="CDD" id="cd01557">
    <property type="entry name" value="BCAT_beta_family"/>
    <property type="match status" value="1"/>
</dbReference>
<dbReference type="FunFam" id="3.30.470.10:FF:000002">
    <property type="entry name" value="Branched-chain-amino-acid aminotransferase"/>
    <property type="match status" value="1"/>
</dbReference>
<evidence type="ECO:0000256" key="1">
    <source>
        <dbReference type="ARBA" id="ARBA00001933"/>
    </source>
</evidence>
<dbReference type="PANTHER" id="PTHR11825">
    <property type="entry name" value="SUBGROUP IIII AMINOTRANSFERASE"/>
    <property type="match status" value="1"/>
</dbReference>
<reference evidence="11" key="2">
    <citation type="submission" date="2025-09" db="UniProtKB">
        <authorList>
            <consortium name="Ensembl"/>
        </authorList>
    </citation>
    <scope>IDENTIFICATION</scope>
</reference>
<evidence type="ECO:0000256" key="9">
    <source>
        <dbReference type="RuleBase" id="RU004516"/>
    </source>
</evidence>
<evidence type="ECO:0000313" key="11">
    <source>
        <dbReference type="Ensembl" id="ENSTGUP00000036393.1"/>
    </source>
</evidence>
<keyword evidence="4 10" id="KW-0028">Amino-acid biosynthesis</keyword>
<name>A0A674HN12_TAEGU</name>
<keyword evidence="6 9" id="KW-0663">Pyridoxal phosphate</keyword>
<accession>A0A674HN12</accession>
<evidence type="ECO:0000256" key="7">
    <source>
        <dbReference type="ARBA" id="ARBA00023304"/>
    </source>
</evidence>
<keyword evidence="7 10" id="KW-0100">Branched-chain amino acid biosynthesis</keyword>